<dbReference type="AlphaFoldDB" id="A0AA88NC59"/>
<protein>
    <submittedName>
        <fullName evidence="2">Uncharacterized protein</fullName>
    </submittedName>
</protein>
<feature type="compositionally biased region" description="Basic residues" evidence="1">
    <location>
        <begin position="152"/>
        <end position="162"/>
    </location>
</feature>
<reference evidence="2" key="1">
    <citation type="submission" date="2023-07" db="EMBL/GenBank/DDBJ databases">
        <title>Chromosome-level Genome Assembly of Striped Snakehead (Channa striata).</title>
        <authorList>
            <person name="Liu H."/>
        </authorList>
    </citation>
    <scope>NUCLEOTIDE SEQUENCE</scope>
    <source>
        <strain evidence="2">Gz</strain>
        <tissue evidence="2">Muscle</tissue>
    </source>
</reference>
<accession>A0AA88NC59</accession>
<feature type="compositionally biased region" description="Basic and acidic residues" evidence="1">
    <location>
        <begin position="118"/>
        <end position="145"/>
    </location>
</feature>
<name>A0AA88NC59_CHASR</name>
<evidence type="ECO:0000313" key="2">
    <source>
        <dbReference type="EMBL" id="KAK2855874.1"/>
    </source>
</evidence>
<sequence length="180" mass="20076">MLVLKTAGRRLLALTPTAASRQAWGTATPPGAAQSERECASQRSKVVPQQLHLLVSAPPQRTHMPPRQTELWHRFAAALLEGRKTKQTAPHCSSSSSSSPPPPSRSPPVKAWPSITATKERERRGETLPEAESEREREREREGRRLQTFRAERKRRGGRRGRDRGVSIFAISTMTLEDGN</sequence>
<proteinExistence type="predicted"/>
<gene>
    <name evidence="2" type="ORF">Q5P01_004609</name>
</gene>
<evidence type="ECO:0000313" key="3">
    <source>
        <dbReference type="Proteomes" id="UP001187415"/>
    </source>
</evidence>
<organism evidence="2 3">
    <name type="scientific">Channa striata</name>
    <name type="common">Snakehead murrel</name>
    <name type="synonym">Ophicephalus striatus</name>
    <dbReference type="NCBI Taxonomy" id="64152"/>
    <lineage>
        <taxon>Eukaryota</taxon>
        <taxon>Metazoa</taxon>
        <taxon>Chordata</taxon>
        <taxon>Craniata</taxon>
        <taxon>Vertebrata</taxon>
        <taxon>Euteleostomi</taxon>
        <taxon>Actinopterygii</taxon>
        <taxon>Neopterygii</taxon>
        <taxon>Teleostei</taxon>
        <taxon>Neoteleostei</taxon>
        <taxon>Acanthomorphata</taxon>
        <taxon>Anabantaria</taxon>
        <taxon>Anabantiformes</taxon>
        <taxon>Channoidei</taxon>
        <taxon>Channidae</taxon>
        <taxon>Channa</taxon>
    </lineage>
</organism>
<keyword evidence="3" id="KW-1185">Reference proteome</keyword>
<evidence type="ECO:0000256" key="1">
    <source>
        <dbReference type="SAM" id="MobiDB-lite"/>
    </source>
</evidence>
<feature type="region of interest" description="Disordered" evidence="1">
    <location>
        <begin position="79"/>
        <end position="167"/>
    </location>
</feature>
<dbReference type="Proteomes" id="UP001187415">
    <property type="component" value="Unassembled WGS sequence"/>
</dbReference>
<dbReference type="EMBL" id="JAUPFM010000003">
    <property type="protein sequence ID" value="KAK2855874.1"/>
    <property type="molecule type" value="Genomic_DNA"/>
</dbReference>
<comment type="caution">
    <text evidence="2">The sequence shown here is derived from an EMBL/GenBank/DDBJ whole genome shotgun (WGS) entry which is preliminary data.</text>
</comment>